<dbReference type="GeneID" id="65099399"/>
<evidence type="ECO:0000313" key="2">
    <source>
        <dbReference type="EMBL" id="AGY30732.1"/>
    </source>
</evidence>
<feature type="region of interest" description="Disordered" evidence="1">
    <location>
        <begin position="72"/>
        <end position="180"/>
    </location>
</feature>
<evidence type="ECO:0000313" key="3">
    <source>
        <dbReference type="Proteomes" id="UP000134372"/>
    </source>
</evidence>
<sequence>MEDNDKRGSPQGAAHDGGMASADSEFSQNAQSFFSDGADSQEVSTQWRTLALAPYAELETPAVPVCDAVLDLTRPTGRGDASSNLSSHRASGSNPDGGVAGYQRVTDRSAGSQGAHGPSRRSRRRPLPREDDDYFYETVVGSKRTGAPTPKVETRNERRADAGERPQLSHQKPGRHTRTSAKVHLRQLQQALEEKDVQMCILAARLEACREQTSFLREMLMRLCQNGACPEPPTPPTN</sequence>
<feature type="compositionally biased region" description="Polar residues" evidence="1">
    <location>
        <begin position="81"/>
        <end position="94"/>
    </location>
</feature>
<feature type="compositionally biased region" description="Polar residues" evidence="1">
    <location>
        <begin position="24"/>
        <end position="34"/>
    </location>
</feature>
<feature type="compositionally biased region" description="Basic and acidic residues" evidence="1">
    <location>
        <begin position="152"/>
        <end position="164"/>
    </location>
</feature>
<dbReference type="EMBL" id="KF703446">
    <property type="protein sequence ID" value="AGY30732.1"/>
    <property type="molecule type" value="Genomic_DNA"/>
</dbReference>
<keyword evidence="3" id="KW-1185">Reference proteome</keyword>
<evidence type="ECO:0000256" key="1">
    <source>
        <dbReference type="SAM" id="MobiDB-lite"/>
    </source>
</evidence>
<feature type="region of interest" description="Disordered" evidence="1">
    <location>
        <begin position="1"/>
        <end position="45"/>
    </location>
</feature>
<dbReference type="KEGG" id="vg:65099399"/>
<proteinExistence type="predicted"/>
<name>U5NM23_9GAMA</name>
<dbReference type="RefSeq" id="YP_010084413.1">
    <property type="nucleotide sequence ID" value="NC_055135.1"/>
</dbReference>
<organism evidence="2 3">
    <name type="scientific">Retroperitoneal fibromatosis-associated herpesvirus</name>
    <dbReference type="NCBI Taxonomy" id="111469"/>
    <lineage>
        <taxon>Viruses</taxon>
        <taxon>Duplodnaviria</taxon>
        <taxon>Heunggongvirae</taxon>
        <taxon>Peploviricota</taxon>
        <taxon>Herviviricetes</taxon>
        <taxon>Herpesvirales</taxon>
        <taxon>Orthoherpesviridae</taxon>
        <taxon>Gammaherpesvirinae</taxon>
        <taxon>Rhadinovirus</taxon>
        <taxon>Rhadinovirus macacinegamma8</taxon>
        <taxon>Macacine gammaherpesvirus 8</taxon>
    </lineage>
</organism>
<dbReference type="InterPro" id="IPR010805">
    <property type="entry name" value="KSHV_K8"/>
</dbReference>
<reference evidence="2 3" key="1">
    <citation type="journal article" date="2013" name="J. Virol.">
        <title>Next-Generation Sequence Analysis of the Genome of RFHVMn, the Macaque Homolog of Kaposi's Sarcoma (KS)-Associated Herpesvirus, from a KS-Like Tumor of a Pig-Tailed Macaque.</title>
        <authorList>
            <person name="Bruce A.G."/>
            <person name="Ryan J.T."/>
            <person name="Thomas M.J."/>
            <person name="Peng X."/>
            <person name="Grundhoff A."/>
            <person name="Tsai C.C."/>
            <person name="Rose T.M."/>
        </authorList>
    </citation>
    <scope>NUCLEOTIDE SEQUENCE [LARGE SCALE GENOMIC DNA]</scope>
    <source>
        <strain evidence="2">RFHVMnM78114</strain>
    </source>
</reference>
<dbReference type="Pfam" id="PF07188">
    <property type="entry name" value="KSHV_K8"/>
    <property type="match status" value="2"/>
</dbReference>
<accession>U5NM23</accession>
<protein>
    <submittedName>
        <fullName evidence="2">RF8a</fullName>
    </submittedName>
</protein>
<dbReference type="Proteomes" id="UP000134372">
    <property type="component" value="Segment"/>
</dbReference>